<keyword evidence="1" id="KW-1133">Transmembrane helix</keyword>
<evidence type="ECO:0000313" key="2">
    <source>
        <dbReference type="EMBL" id="MBU2692165.1"/>
    </source>
</evidence>
<feature type="transmembrane region" description="Helical" evidence="1">
    <location>
        <begin position="7"/>
        <end position="28"/>
    </location>
</feature>
<dbReference type="Proteomes" id="UP000777784">
    <property type="component" value="Unassembled WGS sequence"/>
</dbReference>
<feature type="transmembrane region" description="Helical" evidence="1">
    <location>
        <begin position="34"/>
        <end position="53"/>
    </location>
</feature>
<dbReference type="EMBL" id="JAHJDP010000085">
    <property type="protein sequence ID" value="MBU2692165.1"/>
    <property type="molecule type" value="Genomic_DNA"/>
</dbReference>
<accession>A0A948RW70</accession>
<sequence length="91" mass="10065">MNEIAHRFALLLGMGTAMVIAVITWIRGVTPLQQSFRAVVCGLAVYLLVRLALRVVGEMVLSRLVATREAEEQKLKLESKTQVEEEETPAA</sequence>
<protein>
    <submittedName>
        <fullName evidence="2">Uncharacterized protein</fullName>
    </submittedName>
</protein>
<dbReference type="AlphaFoldDB" id="A0A948RW70"/>
<comment type="caution">
    <text evidence="2">The sequence shown here is derived from an EMBL/GenBank/DDBJ whole genome shotgun (WGS) entry which is preliminary data.</text>
</comment>
<gene>
    <name evidence="2" type="ORF">KJ970_14685</name>
</gene>
<proteinExistence type="predicted"/>
<organism evidence="2 3">
    <name type="scientific">Eiseniibacteriota bacterium</name>
    <dbReference type="NCBI Taxonomy" id="2212470"/>
    <lineage>
        <taxon>Bacteria</taxon>
        <taxon>Candidatus Eiseniibacteriota</taxon>
    </lineage>
</organism>
<evidence type="ECO:0000256" key="1">
    <source>
        <dbReference type="SAM" id="Phobius"/>
    </source>
</evidence>
<reference evidence="2" key="1">
    <citation type="submission" date="2021-05" db="EMBL/GenBank/DDBJ databases">
        <title>Energy efficiency and biological interactions define the core microbiome of deep oligotrophic groundwater.</title>
        <authorList>
            <person name="Mehrshad M."/>
            <person name="Lopez-Fernandez M."/>
            <person name="Bell E."/>
            <person name="Bernier-Latmani R."/>
            <person name="Bertilsson S."/>
            <person name="Dopson M."/>
        </authorList>
    </citation>
    <scope>NUCLEOTIDE SEQUENCE</scope>
    <source>
        <strain evidence="2">Modern_marine.mb.64</strain>
    </source>
</reference>
<name>A0A948RW70_UNCEI</name>
<keyword evidence="1" id="KW-0812">Transmembrane</keyword>
<evidence type="ECO:0000313" key="3">
    <source>
        <dbReference type="Proteomes" id="UP000777784"/>
    </source>
</evidence>
<keyword evidence="1" id="KW-0472">Membrane</keyword>